<dbReference type="EMBL" id="UINC01099660">
    <property type="protein sequence ID" value="SVC59103.1"/>
    <property type="molecule type" value="Genomic_DNA"/>
</dbReference>
<name>A0A382ND20_9ZZZZ</name>
<dbReference type="Gene3D" id="3.40.30.10">
    <property type="entry name" value="Glutaredoxin"/>
    <property type="match status" value="1"/>
</dbReference>
<protein>
    <recommendedName>
        <fullName evidence="6">Thioredoxin-like fold domain-containing protein</fullName>
    </recommendedName>
</protein>
<evidence type="ECO:0000256" key="5">
    <source>
        <dbReference type="ARBA" id="ARBA00023284"/>
    </source>
</evidence>
<dbReference type="AlphaFoldDB" id="A0A382ND20"/>
<organism evidence="7">
    <name type="scientific">marine metagenome</name>
    <dbReference type="NCBI Taxonomy" id="408172"/>
    <lineage>
        <taxon>unclassified sequences</taxon>
        <taxon>metagenomes</taxon>
        <taxon>ecological metagenomes</taxon>
    </lineage>
</organism>
<keyword evidence="4" id="KW-1015">Disulfide bond</keyword>
<keyword evidence="3" id="KW-0560">Oxidoreductase</keyword>
<feature type="domain" description="Thioredoxin-like fold" evidence="6">
    <location>
        <begin position="167"/>
        <end position="287"/>
    </location>
</feature>
<gene>
    <name evidence="7" type="ORF">METZ01_LOCUS311957</name>
</gene>
<dbReference type="GO" id="GO:0016491">
    <property type="term" value="F:oxidoreductase activity"/>
    <property type="evidence" value="ECO:0007669"/>
    <property type="project" value="UniProtKB-KW"/>
</dbReference>
<dbReference type="PANTHER" id="PTHR13887">
    <property type="entry name" value="GLUTATHIONE S-TRANSFERASE KAPPA"/>
    <property type="match status" value="1"/>
</dbReference>
<dbReference type="InterPro" id="IPR012336">
    <property type="entry name" value="Thioredoxin-like_fold"/>
</dbReference>
<evidence type="ECO:0000256" key="4">
    <source>
        <dbReference type="ARBA" id="ARBA00023157"/>
    </source>
</evidence>
<dbReference type="PANTHER" id="PTHR13887:SF14">
    <property type="entry name" value="DISULFIDE BOND FORMATION PROTEIN D"/>
    <property type="match status" value="1"/>
</dbReference>
<comment type="similarity">
    <text evidence="1">Belongs to the thioredoxin family. DsbA subfamily.</text>
</comment>
<dbReference type="InterPro" id="IPR036249">
    <property type="entry name" value="Thioredoxin-like_sf"/>
</dbReference>
<proteinExistence type="inferred from homology"/>
<evidence type="ECO:0000256" key="3">
    <source>
        <dbReference type="ARBA" id="ARBA00023002"/>
    </source>
</evidence>
<evidence type="ECO:0000259" key="6">
    <source>
        <dbReference type="Pfam" id="PF13462"/>
    </source>
</evidence>
<dbReference type="SUPFAM" id="SSF52833">
    <property type="entry name" value="Thioredoxin-like"/>
    <property type="match status" value="1"/>
</dbReference>
<sequence length="287" mass="33303">MNKTAKTFLFKFLLLPIIISIDYSPSYGQKSSTFHPNPVLGFVDGNQVTFEDVRNKKTNDLSLQLYQQLSVRLMEYSIKKLAAKHSEINLTPEKKVTLKEIVAFFEQNNLHERGTLEQLRPQIKQFLQQQIRNQHLLNQYSLALEKGWVVSHLEPPSEFMLVGNIKTGYLRGNKKAPVILLEFSDYQCPFCGRVQPTISRLINNYKDRVAFGYRHFPLSFHKEADEAAIAAECAREQDKFLELHLLLYSRQKAQTSDDLKKYAREIKVKSPEKFDKCLDSEKFRGLV</sequence>
<keyword evidence="2" id="KW-0732">Signal</keyword>
<dbReference type="Pfam" id="PF13462">
    <property type="entry name" value="Thioredoxin_4"/>
    <property type="match status" value="1"/>
</dbReference>
<evidence type="ECO:0000256" key="1">
    <source>
        <dbReference type="ARBA" id="ARBA00005791"/>
    </source>
</evidence>
<keyword evidence="5" id="KW-0676">Redox-active center</keyword>
<evidence type="ECO:0000256" key="2">
    <source>
        <dbReference type="ARBA" id="ARBA00022729"/>
    </source>
</evidence>
<accession>A0A382ND20</accession>
<reference evidence="7" key="1">
    <citation type="submission" date="2018-05" db="EMBL/GenBank/DDBJ databases">
        <authorList>
            <person name="Lanie J.A."/>
            <person name="Ng W.-L."/>
            <person name="Kazmierczak K.M."/>
            <person name="Andrzejewski T.M."/>
            <person name="Davidsen T.M."/>
            <person name="Wayne K.J."/>
            <person name="Tettelin H."/>
            <person name="Glass J.I."/>
            <person name="Rusch D."/>
            <person name="Podicherti R."/>
            <person name="Tsui H.-C.T."/>
            <person name="Winkler M.E."/>
        </authorList>
    </citation>
    <scope>NUCLEOTIDE SEQUENCE</scope>
</reference>
<evidence type="ECO:0000313" key="7">
    <source>
        <dbReference type="EMBL" id="SVC59103.1"/>
    </source>
</evidence>
<feature type="non-terminal residue" evidence="7">
    <location>
        <position position="287"/>
    </location>
</feature>